<keyword evidence="2" id="KW-1185">Reference proteome</keyword>
<proteinExistence type="predicted"/>
<evidence type="ECO:0000313" key="1">
    <source>
        <dbReference type="EMBL" id="KAL3504559.1"/>
    </source>
</evidence>
<dbReference type="InterPro" id="IPR026211">
    <property type="entry name" value="GIGANTEA"/>
</dbReference>
<reference evidence="1 2" key="1">
    <citation type="submission" date="2024-11" db="EMBL/GenBank/DDBJ databases">
        <title>A near-complete genome assembly of Cinchona calisaya.</title>
        <authorList>
            <person name="Lian D.C."/>
            <person name="Zhao X.W."/>
            <person name="Wei L."/>
        </authorList>
    </citation>
    <scope>NUCLEOTIDE SEQUENCE [LARGE SCALE GENOMIC DNA]</scope>
    <source>
        <tissue evidence="1">Nenye</tissue>
    </source>
</reference>
<dbReference type="PANTHER" id="PTHR36319:SF1">
    <property type="entry name" value="PROTEIN GIGANTEA"/>
    <property type="match status" value="1"/>
</dbReference>
<name>A0ABD2YED9_9GENT</name>
<evidence type="ECO:0008006" key="3">
    <source>
        <dbReference type="Google" id="ProtNLM"/>
    </source>
</evidence>
<protein>
    <recommendedName>
        <fullName evidence="3">ARM repeat superfamily protein</fullName>
    </recommendedName>
</protein>
<dbReference type="AlphaFoldDB" id="A0ABD2YED9"/>
<accession>A0ABD2YED9</accession>
<dbReference type="PANTHER" id="PTHR36319">
    <property type="entry name" value="PROTEIN GIGANTEA"/>
    <property type="match status" value="1"/>
</dbReference>
<dbReference type="EMBL" id="JBJUIK010000014">
    <property type="protein sequence ID" value="KAL3504559.1"/>
    <property type="molecule type" value="Genomic_DNA"/>
</dbReference>
<sequence>MCNDTKLLVVDALCNVVAASPAKAATAVVLQAERELQPWRINQRNVKVIVELMRNNDTPESLVILSQLELLEATARAVQPVLEWGESGLAVADGLSNLLKPVNKCSEAGLSGLYVECLLPATVRCLSHPSAHVRVLSKSVLQAILYACSLKSSWRNGEE</sequence>
<organism evidence="1 2">
    <name type="scientific">Cinchona calisaya</name>
    <dbReference type="NCBI Taxonomy" id="153742"/>
    <lineage>
        <taxon>Eukaryota</taxon>
        <taxon>Viridiplantae</taxon>
        <taxon>Streptophyta</taxon>
        <taxon>Embryophyta</taxon>
        <taxon>Tracheophyta</taxon>
        <taxon>Spermatophyta</taxon>
        <taxon>Magnoliopsida</taxon>
        <taxon>eudicotyledons</taxon>
        <taxon>Gunneridae</taxon>
        <taxon>Pentapetalae</taxon>
        <taxon>asterids</taxon>
        <taxon>lamiids</taxon>
        <taxon>Gentianales</taxon>
        <taxon>Rubiaceae</taxon>
        <taxon>Cinchonoideae</taxon>
        <taxon>Cinchoneae</taxon>
        <taxon>Cinchona</taxon>
    </lineage>
</organism>
<dbReference type="Proteomes" id="UP001630127">
    <property type="component" value="Unassembled WGS sequence"/>
</dbReference>
<evidence type="ECO:0000313" key="2">
    <source>
        <dbReference type="Proteomes" id="UP001630127"/>
    </source>
</evidence>
<comment type="caution">
    <text evidence="1">The sequence shown here is derived from an EMBL/GenBank/DDBJ whole genome shotgun (WGS) entry which is preliminary data.</text>
</comment>
<gene>
    <name evidence="1" type="ORF">ACH5RR_034400</name>
</gene>